<comment type="caution">
    <text evidence="1">The sequence shown here is derived from an EMBL/GenBank/DDBJ whole genome shotgun (WGS) entry which is preliminary data.</text>
</comment>
<proteinExistence type="predicted"/>
<dbReference type="OrthoDB" id="4926491at2759"/>
<name>A0A9P9J315_9HYPO</name>
<dbReference type="EMBL" id="JAGMUU010000008">
    <property type="protein sequence ID" value="KAH7147002.1"/>
    <property type="molecule type" value="Genomic_DNA"/>
</dbReference>
<protein>
    <submittedName>
        <fullName evidence="1">Uncharacterized protein</fullName>
    </submittedName>
</protein>
<dbReference type="Proteomes" id="UP000717696">
    <property type="component" value="Unassembled WGS sequence"/>
</dbReference>
<sequence>MALPVRVRMAIRDHWDSPDCMLQRNLAWFRSRHNFDVSVSMPWSTMVKVHEGFYSDREEATRALANCVASWTQALRDLLESGMEDGLAEGLKSRGKIDAYPEMGESSKPSTTWSKDRDAFIIHLPNEIMPPTSELVSIFQNQIPAVFQPTHHLTSSAPAQAEGSGTVGVSRGFYNDAAMALSPTDLPPHTAGPTITKIPNVNDLPKPDQLLAKPPYYLILYAGVRTKVEVECSHTQTLVFLSEYLKQWCKANHDSPDKHVVVDVNLHPAAFGSGLQYDRLTLAVDDEDRSPFLVTPSVILALVEGVLGYSRVWVDGSIWTFRKGDILKK</sequence>
<accession>A0A9P9J315</accession>
<evidence type="ECO:0000313" key="2">
    <source>
        <dbReference type="Proteomes" id="UP000717696"/>
    </source>
</evidence>
<gene>
    <name evidence="1" type="ORF">B0J13DRAFT_500867</name>
</gene>
<keyword evidence="2" id="KW-1185">Reference proteome</keyword>
<dbReference type="AlphaFoldDB" id="A0A9P9J315"/>
<reference evidence="1" key="1">
    <citation type="journal article" date="2021" name="Nat. Commun.">
        <title>Genetic determinants of endophytism in the Arabidopsis root mycobiome.</title>
        <authorList>
            <person name="Mesny F."/>
            <person name="Miyauchi S."/>
            <person name="Thiergart T."/>
            <person name="Pickel B."/>
            <person name="Atanasova L."/>
            <person name="Karlsson M."/>
            <person name="Huettel B."/>
            <person name="Barry K.W."/>
            <person name="Haridas S."/>
            <person name="Chen C."/>
            <person name="Bauer D."/>
            <person name="Andreopoulos W."/>
            <person name="Pangilinan J."/>
            <person name="LaButti K."/>
            <person name="Riley R."/>
            <person name="Lipzen A."/>
            <person name="Clum A."/>
            <person name="Drula E."/>
            <person name="Henrissat B."/>
            <person name="Kohler A."/>
            <person name="Grigoriev I.V."/>
            <person name="Martin F.M."/>
            <person name="Hacquard S."/>
        </authorList>
    </citation>
    <scope>NUCLEOTIDE SEQUENCE</scope>
    <source>
        <strain evidence="1">MPI-CAGE-AT-0021</strain>
    </source>
</reference>
<organism evidence="1 2">
    <name type="scientific">Dactylonectria estremocensis</name>
    <dbReference type="NCBI Taxonomy" id="1079267"/>
    <lineage>
        <taxon>Eukaryota</taxon>
        <taxon>Fungi</taxon>
        <taxon>Dikarya</taxon>
        <taxon>Ascomycota</taxon>
        <taxon>Pezizomycotina</taxon>
        <taxon>Sordariomycetes</taxon>
        <taxon>Hypocreomycetidae</taxon>
        <taxon>Hypocreales</taxon>
        <taxon>Nectriaceae</taxon>
        <taxon>Dactylonectria</taxon>
    </lineage>
</organism>
<evidence type="ECO:0000313" key="1">
    <source>
        <dbReference type="EMBL" id="KAH7147002.1"/>
    </source>
</evidence>